<dbReference type="SMART" id="SM00271">
    <property type="entry name" value="DnaJ"/>
    <property type="match status" value="1"/>
</dbReference>
<evidence type="ECO:0000256" key="5">
    <source>
        <dbReference type="ARBA" id="ARBA00022989"/>
    </source>
</evidence>
<feature type="transmembrane region" description="Helical" evidence="7">
    <location>
        <begin position="32"/>
        <end position="56"/>
    </location>
</feature>
<dbReference type="PANTHER" id="PTHR44733">
    <property type="entry name" value="DNAJ HOMOLOG SUBFAMILY C MEMBER 22"/>
    <property type="match status" value="1"/>
</dbReference>
<evidence type="ECO:0000259" key="8">
    <source>
        <dbReference type="PROSITE" id="PS50076"/>
    </source>
</evidence>
<dbReference type="PANTHER" id="PTHR44733:SF1">
    <property type="entry name" value="DNAJ HOMOLOG SUBFAMILY C MEMBER 22"/>
    <property type="match status" value="1"/>
</dbReference>
<evidence type="ECO:0000313" key="9">
    <source>
        <dbReference type="EMBL" id="CAI5765586.1"/>
    </source>
</evidence>
<dbReference type="GO" id="GO:0016020">
    <property type="term" value="C:membrane"/>
    <property type="evidence" value="ECO:0007669"/>
    <property type="project" value="UniProtKB-SubCell"/>
</dbReference>
<accession>A0AA35JTS8</accession>
<feature type="domain" description="J" evidence="8">
    <location>
        <begin position="271"/>
        <end position="330"/>
    </location>
</feature>
<protein>
    <recommendedName>
        <fullName evidence="3">DnaJ homolog subfamily C member 22</fullName>
    </recommendedName>
</protein>
<dbReference type="InterPro" id="IPR036869">
    <property type="entry name" value="J_dom_sf"/>
</dbReference>
<dbReference type="Pfam" id="PF00226">
    <property type="entry name" value="DnaJ"/>
    <property type="match status" value="1"/>
</dbReference>
<dbReference type="AlphaFoldDB" id="A0AA35JTS8"/>
<proteinExistence type="predicted"/>
<evidence type="ECO:0000313" key="10">
    <source>
        <dbReference type="Proteomes" id="UP001178461"/>
    </source>
</evidence>
<dbReference type="SUPFAM" id="SSF46565">
    <property type="entry name" value="Chaperone J-domain"/>
    <property type="match status" value="1"/>
</dbReference>
<gene>
    <name evidence="9" type="ORF">PODLI_1B034529</name>
</gene>
<dbReference type="InterPro" id="IPR007829">
    <property type="entry name" value="TM2"/>
</dbReference>
<feature type="transmembrane region" description="Helical" evidence="7">
    <location>
        <begin position="142"/>
        <end position="160"/>
    </location>
</feature>
<name>A0AA35JTS8_9SAUR</name>
<evidence type="ECO:0000256" key="7">
    <source>
        <dbReference type="SAM" id="Phobius"/>
    </source>
</evidence>
<evidence type="ECO:0000256" key="2">
    <source>
        <dbReference type="ARBA" id="ARBA00004141"/>
    </source>
</evidence>
<reference evidence="9" key="1">
    <citation type="submission" date="2022-12" db="EMBL/GenBank/DDBJ databases">
        <authorList>
            <person name="Alioto T."/>
            <person name="Alioto T."/>
            <person name="Gomez Garrido J."/>
        </authorList>
    </citation>
    <scope>NUCLEOTIDE SEQUENCE</scope>
</reference>
<keyword evidence="4 7" id="KW-0812">Transmembrane</keyword>
<keyword evidence="5 7" id="KW-1133">Transmembrane helix</keyword>
<dbReference type="Gene3D" id="1.10.287.110">
    <property type="entry name" value="DnaJ domain"/>
    <property type="match status" value="1"/>
</dbReference>
<dbReference type="InterPro" id="IPR001623">
    <property type="entry name" value="DnaJ_domain"/>
</dbReference>
<evidence type="ECO:0000256" key="3">
    <source>
        <dbReference type="ARBA" id="ARBA00020945"/>
    </source>
</evidence>
<keyword evidence="6 7" id="KW-0472">Membrane</keyword>
<dbReference type="CDD" id="cd06257">
    <property type="entry name" value="DnaJ"/>
    <property type="match status" value="1"/>
</dbReference>
<comment type="subcellular location">
    <subcellularLocation>
        <location evidence="2">Membrane</location>
        <topology evidence="2">Multi-pass membrane protein</topology>
    </subcellularLocation>
</comment>
<comment type="function">
    <text evidence="1">May function as a co-chaperone.</text>
</comment>
<dbReference type="EMBL" id="OX395127">
    <property type="protein sequence ID" value="CAI5765586.1"/>
    <property type="molecule type" value="Genomic_DNA"/>
</dbReference>
<feature type="transmembrane region" description="Helical" evidence="7">
    <location>
        <begin position="76"/>
        <end position="95"/>
    </location>
</feature>
<dbReference type="PRINTS" id="PR00625">
    <property type="entry name" value="JDOMAIN"/>
</dbReference>
<dbReference type="Proteomes" id="UP001178461">
    <property type="component" value="Chromosome 2"/>
</dbReference>
<dbReference type="Pfam" id="PF05154">
    <property type="entry name" value="TM2"/>
    <property type="match status" value="1"/>
</dbReference>
<evidence type="ECO:0000256" key="6">
    <source>
        <dbReference type="ARBA" id="ARBA00023136"/>
    </source>
</evidence>
<dbReference type="PROSITE" id="PS50076">
    <property type="entry name" value="DNAJ_2"/>
    <property type="match status" value="1"/>
</dbReference>
<keyword evidence="10" id="KW-1185">Reference proteome</keyword>
<organism evidence="9 10">
    <name type="scientific">Podarcis lilfordi</name>
    <name type="common">Lilford's wall lizard</name>
    <dbReference type="NCBI Taxonomy" id="74358"/>
    <lineage>
        <taxon>Eukaryota</taxon>
        <taxon>Metazoa</taxon>
        <taxon>Chordata</taxon>
        <taxon>Craniata</taxon>
        <taxon>Vertebrata</taxon>
        <taxon>Euteleostomi</taxon>
        <taxon>Lepidosauria</taxon>
        <taxon>Squamata</taxon>
        <taxon>Bifurcata</taxon>
        <taxon>Unidentata</taxon>
        <taxon>Episquamata</taxon>
        <taxon>Laterata</taxon>
        <taxon>Lacertibaenia</taxon>
        <taxon>Lacertidae</taxon>
        <taxon>Podarcis</taxon>
    </lineage>
</organism>
<evidence type="ECO:0000256" key="4">
    <source>
        <dbReference type="ARBA" id="ARBA00022692"/>
    </source>
</evidence>
<sequence>MAKRLLVAIALWALGGPAGLHHLYLGRDNHALLWMLTLGGFGMGWLWELWLLPGWVTQANRTLELPRDGPPPFSPVRFLGQASVGIYFGLVALMGLSALPGFYFLALPLAVGLGVHLVSAVGDQSSDLQATLKAAFITAPIFYGRSLAIFPITLTTSVTAQRHRCYKSNKGTREKLGARLYRLGLAYLAFTTPLAYSVFYNTAATASYVAGTIRSTLDWLSVFPSLSSALESVLLLPYHAWKMLGFSGGSFQEWEQVFAFVHSVQNERQRMALKVLGIHDDATPEEIHKSYRELVKLWHPDHNRHRAEEAERRFIEESSQGGVSLAEGRRGSCGPIGCRGSRTVLCSLPFSVSSLVGGARFPGVWRRRPENLKNSNMNCCACAS</sequence>
<feature type="transmembrane region" description="Helical" evidence="7">
    <location>
        <begin position="6"/>
        <end position="25"/>
    </location>
</feature>
<evidence type="ECO:0000256" key="1">
    <source>
        <dbReference type="ARBA" id="ARBA00002080"/>
    </source>
</evidence>
<feature type="transmembrane region" description="Helical" evidence="7">
    <location>
        <begin position="180"/>
        <end position="199"/>
    </location>
</feature>